<dbReference type="EMBL" id="JAGGLB010000038">
    <property type="protein sequence ID" value="MBP1995768.1"/>
    <property type="molecule type" value="Genomic_DNA"/>
</dbReference>
<evidence type="ECO:0000313" key="1">
    <source>
        <dbReference type="EMBL" id="MBP1995768.1"/>
    </source>
</evidence>
<reference evidence="1 2" key="1">
    <citation type="submission" date="2021-03" db="EMBL/GenBank/DDBJ databases">
        <title>Genomic Encyclopedia of Type Strains, Phase IV (KMG-IV): sequencing the most valuable type-strain genomes for metagenomic binning, comparative biology and taxonomic classification.</title>
        <authorList>
            <person name="Goeker M."/>
        </authorList>
    </citation>
    <scope>NUCLEOTIDE SEQUENCE [LARGE SCALE GENOMIC DNA]</scope>
    <source>
        <strain evidence="1 2">DSM 26048</strain>
    </source>
</reference>
<comment type="caution">
    <text evidence="1">The sequence shown here is derived from an EMBL/GenBank/DDBJ whole genome shotgun (WGS) entry which is preliminary data.</text>
</comment>
<dbReference type="RefSeq" id="WP_209977585.1">
    <property type="nucleotide sequence ID" value="NZ_JAGGLB010000038.1"/>
</dbReference>
<organism evidence="1 2">
    <name type="scientific">Paenibacillus eucommiae</name>
    <dbReference type="NCBI Taxonomy" id="1355755"/>
    <lineage>
        <taxon>Bacteria</taxon>
        <taxon>Bacillati</taxon>
        <taxon>Bacillota</taxon>
        <taxon>Bacilli</taxon>
        <taxon>Bacillales</taxon>
        <taxon>Paenibacillaceae</taxon>
        <taxon>Paenibacillus</taxon>
    </lineage>
</organism>
<evidence type="ECO:0008006" key="3">
    <source>
        <dbReference type="Google" id="ProtNLM"/>
    </source>
</evidence>
<gene>
    <name evidence="1" type="ORF">J2Z66_007410</name>
</gene>
<dbReference type="PANTHER" id="PTHR38479:SF2">
    <property type="entry name" value="WINGED HELIX DNA-BINDING DOMAIN-CONTAINING PROTEIN"/>
    <property type="match status" value="1"/>
</dbReference>
<dbReference type="Pfam" id="PF06224">
    <property type="entry name" value="AlkZ-like"/>
    <property type="match status" value="1"/>
</dbReference>
<proteinExistence type="predicted"/>
<dbReference type="Proteomes" id="UP001519287">
    <property type="component" value="Unassembled WGS sequence"/>
</dbReference>
<keyword evidence="2" id="KW-1185">Reference proteome</keyword>
<dbReference type="InterPro" id="IPR009351">
    <property type="entry name" value="AlkZ-like"/>
</dbReference>
<name>A0ABS4J7F0_9BACL</name>
<sequence>MKNTSIANQRLLNLHISGGKPDKPGQVVKSLGALQAQDYHQSVWAIGLRMPAATLADIERAIEEREILRTWPMRGTIHWVTPEDAAWMLKLSEPRMLAGAKRRREQLELDEAILERCGMLLYDALHGNQRLARSAIMQLLEDAGISTNAQRGYHILWYLAQTGLICIGPMQNKEQSFALLEDWAPNPRKLSREEGLAELAGTYFASHGPATLHDFAWWAGLTIAEAKQGIEAARPKLMKETTGGAECWSSPNSRGLPAAEESDVYLLPGFDEYLLGYKDRSAVLMQEYAPRIVPGQNGVFMPCIVVSGQIVGTWKRTLKKKTMEMTLIPFEPLGNVQDEVLAAAKRYSEFMGLQLVSAEFQLDH</sequence>
<dbReference type="PANTHER" id="PTHR38479">
    <property type="entry name" value="LMO0824 PROTEIN"/>
    <property type="match status" value="1"/>
</dbReference>
<evidence type="ECO:0000313" key="2">
    <source>
        <dbReference type="Proteomes" id="UP001519287"/>
    </source>
</evidence>
<protein>
    <recommendedName>
        <fullName evidence="3">Winged helix DNA-binding domain-containing protein</fullName>
    </recommendedName>
</protein>
<accession>A0ABS4J7F0</accession>